<feature type="compositionally biased region" description="Gly residues" evidence="3">
    <location>
        <begin position="54"/>
        <end position="76"/>
    </location>
</feature>
<sequence>MFVDGCLGRGSLAPSSRSPAVACHWHCRHRAGWMNVTLDEIIEKDRKERQQQGRKGGSRGNGKGSRKGGSGGGNGDAGVKARQPDGDGPPSASAAELKEMEAFGRMKRSRAQEDGGGSKWGASWRSQGPVRSARSEPYRGGAWAKSSGWDKGGDGGKGGKSRGWEREWAWDDTWDAWPAEADSRGPKSVLVGNLDCGVMPTDLEEMFEPFGVQKTWVDYDSTDRSTGTGGATFSSPSGALAACQRFHGAMVDGQKVYVELDHGSGSGKGKGRKGYDGKWGSKGKGKTKGNSWDW</sequence>
<dbReference type="Pfam" id="PF00076">
    <property type="entry name" value="RRM_1"/>
    <property type="match status" value="1"/>
</dbReference>
<dbReference type="EMBL" id="HBGQ01104544">
    <property type="protein sequence ID" value="CAD9546974.1"/>
    <property type="molecule type" value="Transcribed_RNA"/>
</dbReference>
<dbReference type="GO" id="GO:0006406">
    <property type="term" value="P:mRNA export from nucleus"/>
    <property type="evidence" value="ECO:0007669"/>
    <property type="project" value="TreeGrafter"/>
</dbReference>
<organism evidence="5">
    <name type="scientific">Alexandrium andersonii</name>
    <dbReference type="NCBI Taxonomy" id="327968"/>
    <lineage>
        <taxon>Eukaryota</taxon>
        <taxon>Sar</taxon>
        <taxon>Alveolata</taxon>
        <taxon>Dinophyceae</taxon>
        <taxon>Gonyaulacales</taxon>
        <taxon>Pyrocystaceae</taxon>
        <taxon>Alexandrium</taxon>
    </lineage>
</organism>
<dbReference type="SUPFAM" id="SSF54928">
    <property type="entry name" value="RNA-binding domain, RBD"/>
    <property type="match status" value="1"/>
</dbReference>
<dbReference type="GO" id="GO:0005634">
    <property type="term" value="C:nucleus"/>
    <property type="evidence" value="ECO:0007669"/>
    <property type="project" value="TreeGrafter"/>
</dbReference>
<dbReference type="InterPro" id="IPR051229">
    <property type="entry name" value="ALYREF_mRNA_export"/>
</dbReference>
<dbReference type="PANTHER" id="PTHR19965:SF35">
    <property type="entry name" value="RNA ANNEALING PROTEIN YRA1"/>
    <property type="match status" value="1"/>
</dbReference>
<proteinExistence type="predicted"/>
<dbReference type="InterPro" id="IPR000504">
    <property type="entry name" value="RRM_dom"/>
</dbReference>
<name>A0A7S2NLW3_9DINO</name>
<dbReference type="Gene3D" id="3.30.70.330">
    <property type="match status" value="1"/>
</dbReference>
<reference evidence="5" key="1">
    <citation type="submission" date="2021-01" db="EMBL/GenBank/DDBJ databases">
        <authorList>
            <person name="Corre E."/>
            <person name="Pelletier E."/>
            <person name="Niang G."/>
            <person name="Scheremetjew M."/>
            <person name="Finn R."/>
            <person name="Kale V."/>
            <person name="Holt S."/>
            <person name="Cochrane G."/>
            <person name="Meng A."/>
            <person name="Brown T."/>
            <person name="Cohen L."/>
        </authorList>
    </citation>
    <scope>NUCLEOTIDE SEQUENCE</scope>
    <source>
        <strain evidence="5">CCMP2222</strain>
    </source>
</reference>
<dbReference type="InterPro" id="IPR035979">
    <property type="entry name" value="RBD_domain_sf"/>
</dbReference>
<protein>
    <recommendedName>
        <fullName evidence="4">RRM domain-containing protein</fullName>
    </recommendedName>
</protein>
<gene>
    <name evidence="5" type="ORF">AAND1436_LOCUS50013</name>
</gene>
<evidence type="ECO:0000259" key="4">
    <source>
        <dbReference type="PROSITE" id="PS50102"/>
    </source>
</evidence>
<keyword evidence="1 2" id="KW-0694">RNA-binding</keyword>
<evidence type="ECO:0000256" key="3">
    <source>
        <dbReference type="SAM" id="MobiDB-lite"/>
    </source>
</evidence>
<evidence type="ECO:0000256" key="1">
    <source>
        <dbReference type="ARBA" id="ARBA00022884"/>
    </source>
</evidence>
<dbReference type="GO" id="GO:0003729">
    <property type="term" value="F:mRNA binding"/>
    <property type="evidence" value="ECO:0007669"/>
    <property type="project" value="TreeGrafter"/>
</dbReference>
<dbReference type="SMART" id="SM00360">
    <property type="entry name" value="RRM"/>
    <property type="match status" value="1"/>
</dbReference>
<dbReference type="PROSITE" id="PS50102">
    <property type="entry name" value="RRM"/>
    <property type="match status" value="1"/>
</dbReference>
<dbReference type="InterPro" id="IPR012677">
    <property type="entry name" value="Nucleotide-bd_a/b_plait_sf"/>
</dbReference>
<dbReference type="PANTHER" id="PTHR19965">
    <property type="entry name" value="RNA AND EXPORT FACTOR BINDING PROTEIN"/>
    <property type="match status" value="1"/>
</dbReference>
<feature type="region of interest" description="Disordered" evidence="3">
    <location>
        <begin position="261"/>
        <end position="294"/>
    </location>
</feature>
<feature type="region of interest" description="Disordered" evidence="3">
    <location>
        <begin position="107"/>
        <end position="166"/>
    </location>
</feature>
<accession>A0A7S2NLW3</accession>
<feature type="domain" description="RRM" evidence="4">
    <location>
        <begin position="187"/>
        <end position="263"/>
    </location>
</feature>
<evidence type="ECO:0000256" key="2">
    <source>
        <dbReference type="PROSITE-ProRule" id="PRU00176"/>
    </source>
</evidence>
<feature type="region of interest" description="Disordered" evidence="3">
    <location>
        <begin position="44"/>
        <end position="93"/>
    </location>
</feature>
<evidence type="ECO:0000313" key="5">
    <source>
        <dbReference type="EMBL" id="CAD9546974.1"/>
    </source>
</evidence>
<dbReference type="AlphaFoldDB" id="A0A7S2NLW3"/>